<dbReference type="InterPro" id="IPR007074">
    <property type="entry name" value="LicD/FKTN/FKRP_NTP_transf"/>
</dbReference>
<dbReference type="InterPro" id="IPR015914">
    <property type="entry name" value="PAPs_N"/>
</dbReference>
<keyword evidence="5" id="KW-0325">Glycoprotein</keyword>
<dbReference type="Pfam" id="PF00149">
    <property type="entry name" value="Metallophos"/>
    <property type="match status" value="1"/>
</dbReference>
<protein>
    <recommendedName>
        <fullName evidence="6">Purple acid phosphatase</fullName>
        <ecNumber evidence="6">3.1.3.2</ecNumber>
    </recommendedName>
</protein>
<evidence type="ECO:0000256" key="5">
    <source>
        <dbReference type="ARBA" id="ARBA00023180"/>
    </source>
</evidence>
<keyword evidence="6" id="KW-0378">Hydrolase</keyword>
<dbReference type="EC" id="3.1.3.2" evidence="6"/>
<evidence type="ECO:0000256" key="4">
    <source>
        <dbReference type="ARBA" id="ARBA00022729"/>
    </source>
</evidence>
<comment type="subcellular location">
    <subcellularLocation>
        <location evidence="1">Secreted</location>
    </subcellularLocation>
</comment>
<keyword evidence="3" id="KW-0964">Secreted</keyword>
<dbReference type="InterPro" id="IPR004843">
    <property type="entry name" value="Calcineurin-like_PHP"/>
</dbReference>
<feature type="domain" description="LicD/FKTN/FKRP nucleotidyltransferase" evidence="8">
    <location>
        <begin position="93"/>
        <end position="142"/>
    </location>
</feature>
<evidence type="ECO:0000256" key="1">
    <source>
        <dbReference type="ARBA" id="ARBA00004613"/>
    </source>
</evidence>
<dbReference type="Gene3D" id="3.60.21.10">
    <property type="match status" value="1"/>
</dbReference>
<dbReference type="Pfam" id="PF04991">
    <property type="entry name" value="LicD"/>
    <property type="match status" value="1"/>
</dbReference>
<evidence type="ECO:0000256" key="3">
    <source>
        <dbReference type="ARBA" id="ARBA00022525"/>
    </source>
</evidence>
<dbReference type="CDD" id="cd00839">
    <property type="entry name" value="MPP_PAPs"/>
    <property type="match status" value="1"/>
</dbReference>
<evidence type="ECO:0000313" key="11">
    <source>
        <dbReference type="EMBL" id="CAF0832589.1"/>
    </source>
</evidence>
<gene>
    <name evidence="11" type="ORF">XAT740_LOCUS4540</name>
</gene>
<keyword evidence="4" id="KW-0732">Signal</keyword>
<dbReference type="Pfam" id="PF16656">
    <property type="entry name" value="Pur_ac_phosph_N"/>
    <property type="match status" value="1"/>
</dbReference>
<dbReference type="AlphaFoldDB" id="A0A813V787"/>
<dbReference type="SUPFAM" id="SSF49363">
    <property type="entry name" value="Purple acid phosphatase, N-terminal domain"/>
    <property type="match status" value="1"/>
</dbReference>
<dbReference type="InterPro" id="IPR029052">
    <property type="entry name" value="Metallo-depent_PP-like"/>
</dbReference>
<feature type="domain" description="Purple acid phosphatase N-terminal" evidence="10">
    <location>
        <begin position="322"/>
        <end position="427"/>
    </location>
</feature>
<feature type="domain" description="Purple acid phosphatase C-terminal" evidence="9">
    <location>
        <begin position="673"/>
        <end position="730"/>
    </location>
</feature>
<reference evidence="11" key="1">
    <citation type="submission" date="2021-02" db="EMBL/GenBank/DDBJ databases">
        <authorList>
            <person name="Nowell W R."/>
        </authorList>
    </citation>
    <scope>NUCLEOTIDE SEQUENCE</scope>
</reference>
<dbReference type="InterPro" id="IPR041792">
    <property type="entry name" value="MPP_PAP"/>
</dbReference>
<evidence type="ECO:0000259" key="7">
    <source>
        <dbReference type="Pfam" id="PF00149"/>
    </source>
</evidence>
<dbReference type="PANTHER" id="PTHR45778:SF7">
    <property type="entry name" value="PURPLE ACID PHOSPHATASE"/>
    <property type="match status" value="1"/>
</dbReference>
<comment type="subunit">
    <text evidence="2">Homodimer.</text>
</comment>
<evidence type="ECO:0000259" key="8">
    <source>
        <dbReference type="Pfam" id="PF04991"/>
    </source>
</evidence>
<proteinExistence type="inferred from homology"/>
<dbReference type="InterPro" id="IPR008963">
    <property type="entry name" value="Purple_acid_Pase-like_N"/>
</dbReference>
<dbReference type="GO" id="GO:0005576">
    <property type="term" value="C:extracellular region"/>
    <property type="evidence" value="ECO:0007669"/>
    <property type="project" value="UniProtKB-SubCell"/>
</dbReference>
<comment type="caution">
    <text evidence="11">The sequence shown here is derived from an EMBL/GenBank/DDBJ whole genome shotgun (WGS) entry which is preliminary data.</text>
</comment>
<dbReference type="SUPFAM" id="SSF56300">
    <property type="entry name" value="Metallo-dependent phosphatases"/>
    <property type="match status" value="1"/>
</dbReference>
<organism evidence="11 12">
    <name type="scientific">Adineta ricciae</name>
    <name type="common">Rotifer</name>
    <dbReference type="NCBI Taxonomy" id="249248"/>
    <lineage>
        <taxon>Eukaryota</taxon>
        <taxon>Metazoa</taxon>
        <taxon>Spiralia</taxon>
        <taxon>Gnathifera</taxon>
        <taxon>Rotifera</taxon>
        <taxon>Eurotatoria</taxon>
        <taxon>Bdelloidea</taxon>
        <taxon>Adinetida</taxon>
        <taxon>Adinetidae</taxon>
        <taxon>Adineta</taxon>
    </lineage>
</organism>
<evidence type="ECO:0000259" key="10">
    <source>
        <dbReference type="Pfam" id="PF16656"/>
    </source>
</evidence>
<dbReference type="InterPro" id="IPR025733">
    <property type="entry name" value="PAPs_C"/>
</dbReference>
<dbReference type="GO" id="GO:0009100">
    <property type="term" value="P:glycoprotein metabolic process"/>
    <property type="evidence" value="ECO:0007669"/>
    <property type="project" value="UniProtKB-ARBA"/>
</dbReference>
<evidence type="ECO:0000313" key="12">
    <source>
        <dbReference type="Proteomes" id="UP000663828"/>
    </source>
</evidence>
<dbReference type="EMBL" id="CAJNOR010000187">
    <property type="protein sequence ID" value="CAF0832589.1"/>
    <property type="molecule type" value="Genomic_DNA"/>
</dbReference>
<dbReference type="PANTHER" id="PTHR45778">
    <property type="entry name" value="PURPLE ACID PHOSPHATASE-RELATED"/>
    <property type="match status" value="1"/>
</dbReference>
<dbReference type="GO" id="GO:0046872">
    <property type="term" value="F:metal ion binding"/>
    <property type="evidence" value="ECO:0007669"/>
    <property type="project" value="InterPro"/>
</dbReference>
<keyword evidence="12" id="KW-1185">Reference proteome</keyword>
<dbReference type="Gene3D" id="2.60.40.380">
    <property type="entry name" value="Purple acid phosphatase-like, N-terminal"/>
    <property type="match status" value="1"/>
</dbReference>
<evidence type="ECO:0000256" key="2">
    <source>
        <dbReference type="ARBA" id="ARBA00011738"/>
    </source>
</evidence>
<feature type="domain" description="Calcineurin-like phosphoesterase" evidence="7">
    <location>
        <begin position="441"/>
        <end position="657"/>
    </location>
</feature>
<comment type="catalytic activity">
    <reaction evidence="6">
        <text>a phosphate monoester + H2O = an alcohol + phosphate</text>
        <dbReference type="Rhea" id="RHEA:15017"/>
        <dbReference type="ChEBI" id="CHEBI:15377"/>
        <dbReference type="ChEBI" id="CHEBI:30879"/>
        <dbReference type="ChEBI" id="CHEBI:43474"/>
        <dbReference type="ChEBI" id="CHEBI:67140"/>
        <dbReference type="EC" id="3.1.3.2"/>
    </reaction>
</comment>
<accession>A0A813V787</accession>
<dbReference type="Pfam" id="PF14008">
    <property type="entry name" value="Metallophos_C"/>
    <property type="match status" value="1"/>
</dbReference>
<evidence type="ECO:0000259" key="9">
    <source>
        <dbReference type="Pfam" id="PF14008"/>
    </source>
</evidence>
<name>A0A813V787_ADIRI</name>
<dbReference type="GO" id="GO:0003993">
    <property type="term" value="F:acid phosphatase activity"/>
    <property type="evidence" value="ECO:0007669"/>
    <property type="project" value="UniProtKB-EC"/>
</dbReference>
<sequence>MISFYELNRSSTFCCSETTLRQRYKHEFQQLLHHRLNQSYEQPSNVSYSMASSLPKLPYFYSLWKTSRLLPRLITPCEHQVYIKLLKTLHDLCESNGIHYMISHGTLLGSYRNHDILPYDDDADVLIPRKDYSRLAELNQLNNETDWEFYLKSSRNMKFYFRKSPPAAFIFVVHVTLGEGHVHSNGPFGKIHKEVNIPSPFNCNRTIGLSTNSPSVRITDLQVSSTHYSNKDHIIVSWTPLPSPCKDDFIGIYFVEVPVETGACDYADYEFVEIDQNNSTWSMINLRRQLEFRYYSRDRNCAGNYQLLAKSPVVEPLNYNEPTQVHLAFGDRNDQMFVSYVTNSNQLLPQCQYGLDSTSLVFQMSGNTVTYQASDMCEGKANVTSPQAFINPGYMHTILLEDLRPSTIYYYRVGNNEHGWSPIYHFTNRPATIDDEVNLIAYGDMGVSPIQSGAKATIDRVTARVQTNNITAILHIGDVSYARGIGALWDAFMAQIELTTSYVAYMVGIGNHEYDHVTGGDKDPSGAPGEGGFRPVWGNYGYDSGGECAVPMVHRFHSPSNGNGLFWYSFDIGPVHIVYYSTEHDFRRSSPQYNWLENDLRSVNRTRTPWLIVGSHRPMYTSLVVIDLVGLMLQLYIEPLLYTYQVDLNLYAHIHSYERTCSMYQHQCVENGITQVLIGMGGHDLTYGNYSGAAWSVYHDIEFGYTHIKANRTHLTFSYYHTEDDRLVDQFQLKKT</sequence>
<dbReference type="Proteomes" id="UP000663828">
    <property type="component" value="Unassembled WGS sequence"/>
</dbReference>
<evidence type="ECO:0000256" key="6">
    <source>
        <dbReference type="RuleBase" id="RU361203"/>
    </source>
</evidence>
<comment type="similarity">
    <text evidence="6">Belongs to the metallophosphoesterase superfamily. Purple acid phosphatase family.</text>
</comment>